<organism evidence="1 2">
    <name type="scientific">Mycoplasmopsis agalactiae (strain NCTC 10123 / CIP 59.7 / PG2)</name>
    <name type="common">Mycoplasma agalactiae</name>
    <dbReference type="NCBI Taxonomy" id="347257"/>
    <lineage>
        <taxon>Bacteria</taxon>
        <taxon>Bacillati</taxon>
        <taxon>Mycoplasmatota</taxon>
        <taxon>Mycoplasmoidales</taxon>
        <taxon>Metamycoplasmataceae</taxon>
        <taxon>Mycoplasmopsis</taxon>
    </lineage>
</organism>
<dbReference type="EMBL" id="CU179680">
    <property type="protein sequence ID" value="CAL59044.1"/>
    <property type="molecule type" value="Genomic_DNA"/>
</dbReference>
<dbReference type="Proteomes" id="UP000007065">
    <property type="component" value="Chromosome"/>
</dbReference>
<sequence>MKRRKNTPIEEANFKAWARQDAFRRERNKEFKEPKLGDKFFNFISFDWTGDEEHEKQWAEWERSVNTPSETASYNKWNVTEWYKRKLEKESKEKSIGDEFSDFISPYNAADFRRENDEDFNDP</sequence>
<dbReference type="HOGENOM" id="CLU_2012714_0_0_14"/>
<proteinExistence type="predicted"/>
<evidence type="ECO:0000313" key="2">
    <source>
        <dbReference type="Proteomes" id="UP000007065"/>
    </source>
</evidence>
<name>F5HA72_MYCAP</name>
<gene>
    <name evidence="1" type="ordered locus">MAG3460</name>
</gene>
<accession>F5HA72</accession>
<keyword evidence="2" id="KW-1185">Reference proteome</keyword>
<reference evidence="2" key="1">
    <citation type="journal article" date="2007" name="PLoS Genet.">
        <title>Being pathogenic, plastic, and sexual while living with a nearly minimal bacterial genome.</title>
        <authorList>
            <person name="Sirand-Pugnet P."/>
            <person name="Lartigue C."/>
            <person name="Marenda M."/>
            <person name="Jacob D."/>
            <person name="Barre A."/>
            <person name="Barbe V."/>
            <person name="Schenowitz C."/>
            <person name="Mangenot S."/>
            <person name="Couloux A."/>
            <person name="Segurens B."/>
            <person name="de Daruvar A."/>
            <person name="Blanchard A."/>
            <person name="Citti C."/>
        </authorList>
    </citation>
    <scope>NUCLEOTIDE SEQUENCE [LARGE SCALE GENOMIC DNA]</scope>
    <source>
        <strain evidence="2">PG2</strain>
    </source>
</reference>
<protein>
    <submittedName>
        <fullName evidence="1">Uncharacterized protein</fullName>
    </submittedName>
</protein>
<evidence type="ECO:0000313" key="1">
    <source>
        <dbReference type="EMBL" id="CAL59044.1"/>
    </source>
</evidence>
<dbReference type="AlphaFoldDB" id="F5HA72"/>
<dbReference type="KEGG" id="maa:MAG3460"/>